<feature type="domain" description="HTH cro/C1-type" evidence="1">
    <location>
        <begin position="2"/>
        <end position="36"/>
    </location>
</feature>
<dbReference type="AlphaFoldDB" id="A0A443LJV6"/>
<dbReference type="InterPro" id="IPR001387">
    <property type="entry name" value="Cro/C1-type_HTH"/>
</dbReference>
<dbReference type="Proteomes" id="UP000286594">
    <property type="component" value="Unassembled WGS sequence"/>
</dbReference>
<dbReference type="GO" id="GO:0003677">
    <property type="term" value="F:DNA binding"/>
    <property type="evidence" value="ECO:0007669"/>
    <property type="project" value="InterPro"/>
</dbReference>
<proteinExistence type="predicted"/>
<keyword evidence="3" id="KW-1185">Reference proteome</keyword>
<dbReference type="Gene3D" id="1.10.260.40">
    <property type="entry name" value="lambda repressor-like DNA-binding domains"/>
    <property type="match status" value="1"/>
</dbReference>
<dbReference type="PROSITE" id="PS50943">
    <property type="entry name" value="HTH_CROC1"/>
    <property type="match status" value="1"/>
</dbReference>
<dbReference type="OrthoDB" id="7582299at2"/>
<accession>A0A443LJV6</accession>
<organism evidence="2 3">
    <name type="scientific">Paenirhodobacter ferrireducens</name>
    <dbReference type="NCBI Taxonomy" id="1215032"/>
    <lineage>
        <taxon>Bacteria</taxon>
        <taxon>Pseudomonadati</taxon>
        <taxon>Pseudomonadota</taxon>
        <taxon>Alphaproteobacteria</taxon>
        <taxon>Rhodobacterales</taxon>
        <taxon>Rhodobacter group</taxon>
        <taxon>Paenirhodobacter</taxon>
    </lineage>
</organism>
<comment type="caution">
    <text evidence="2">The sequence shown here is derived from an EMBL/GenBank/DDBJ whole genome shotgun (WGS) entry which is preliminary data.</text>
</comment>
<dbReference type="EMBL" id="SAVB01000009">
    <property type="protein sequence ID" value="RWR49429.1"/>
    <property type="molecule type" value="Genomic_DNA"/>
</dbReference>
<evidence type="ECO:0000313" key="3">
    <source>
        <dbReference type="Proteomes" id="UP000286594"/>
    </source>
</evidence>
<name>A0A443LJV6_9RHOB</name>
<reference evidence="2 3" key="1">
    <citation type="submission" date="2019-01" db="EMBL/GenBank/DDBJ databases">
        <title>Sinorhodobacter populi sp. nov. isolated from the symptomatic bark tissue of Populus euramericana canker.</title>
        <authorList>
            <person name="Xu G."/>
        </authorList>
    </citation>
    <scope>NUCLEOTIDE SEQUENCE [LARGE SCALE GENOMIC DNA]</scope>
    <source>
        <strain evidence="2 3">CCTCC AB2012026</strain>
    </source>
</reference>
<dbReference type="RefSeq" id="WP_128148703.1">
    <property type="nucleotide sequence ID" value="NZ_SAVB01000009.1"/>
</dbReference>
<gene>
    <name evidence="2" type="ORF">EOW65_09125</name>
</gene>
<evidence type="ECO:0000313" key="2">
    <source>
        <dbReference type="EMBL" id="RWR49429.1"/>
    </source>
</evidence>
<dbReference type="SUPFAM" id="SSF47413">
    <property type="entry name" value="lambda repressor-like DNA-binding domains"/>
    <property type="match status" value="1"/>
</dbReference>
<dbReference type="InterPro" id="IPR010982">
    <property type="entry name" value="Lambda_DNA-bd_dom_sf"/>
</dbReference>
<sequence>MLAEFISKSGKSRAAFAERIGISRSYLSEILSGKRRHSLVLAVSIERETCGEVPTASWVDAGTRKEASA</sequence>
<dbReference type="Pfam" id="PF01381">
    <property type="entry name" value="HTH_3"/>
    <property type="match status" value="1"/>
</dbReference>
<dbReference type="SMART" id="SM00530">
    <property type="entry name" value="HTH_XRE"/>
    <property type="match status" value="1"/>
</dbReference>
<evidence type="ECO:0000259" key="1">
    <source>
        <dbReference type="PROSITE" id="PS50943"/>
    </source>
</evidence>
<dbReference type="CDD" id="cd00093">
    <property type="entry name" value="HTH_XRE"/>
    <property type="match status" value="1"/>
</dbReference>
<protein>
    <submittedName>
        <fullName evidence="2">XRE family transcriptional regulator</fullName>
    </submittedName>
</protein>